<proteinExistence type="predicted"/>
<sequence length="89" mass="9749">MLEILGLAWKVGSCPDSLYLSQKFKNTIFLYPVQPMLGGYRYLVFSPTTSGAVEVFSQSFHVISFHLHLSESAIPAGLGGLQRDISVGE</sequence>
<dbReference type="AlphaFoldDB" id="A0A4C1VN85"/>
<protein>
    <submittedName>
        <fullName evidence="1">Uncharacterized protein</fullName>
    </submittedName>
</protein>
<reference evidence="1 2" key="1">
    <citation type="journal article" date="2019" name="Commun. Biol.">
        <title>The bagworm genome reveals a unique fibroin gene that provides high tensile strength.</title>
        <authorList>
            <person name="Kono N."/>
            <person name="Nakamura H."/>
            <person name="Ohtoshi R."/>
            <person name="Tomita M."/>
            <person name="Numata K."/>
            <person name="Arakawa K."/>
        </authorList>
    </citation>
    <scope>NUCLEOTIDE SEQUENCE [LARGE SCALE GENOMIC DNA]</scope>
</reference>
<dbReference type="EMBL" id="BGZK01000377">
    <property type="protein sequence ID" value="GBP40141.1"/>
    <property type="molecule type" value="Genomic_DNA"/>
</dbReference>
<organism evidence="1 2">
    <name type="scientific">Eumeta variegata</name>
    <name type="common">Bagworm moth</name>
    <name type="synonym">Eumeta japonica</name>
    <dbReference type="NCBI Taxonomy" id="151549"/>
    <lineage>
        <taxon>Eukaryota</taxon>
        <taxon>Metazoa</taxon>
        <taxon>Ecdysozoa</taxon>
        <taxon>Arthropoda</taxon>
        <taxon>Hexapoda</taxon>
        <taxon>Insecta</taxon>
        <taxon>Pterygota</taxon>
        <taxon>Neoptera</taxon>
        <taxon>Endopterygota</taxon>
        <taxon>Lepidoptera</taxon>
        <taxon>Glossata</taxon>
        <taxon>Ditrysia</taxon>
        <taxon>Tineoidea</taxon>
        <taxon>Psychidae</taxon>
        <taxon>Oiketicinae</taxon>
        <taxon>Eumeta</taxon>
    </lineage>
</organism>
<comment type="caution">
    <text evidence="1">The sequence shown here is derived from an EMBL/GenBank/DDBJ whole genome shotgun (WGS) entry which is preliminary data.</text>
</comment>
<accession>A0A4C1VN85</accession>
<keyword evidence="2" id="KW-1185">Reference proteome</keyword>
<evidence type="ECO:0000313" key="2">
    <source>
        <dbReference type="Proteomes" id="UP000299102"/>
    </source>
</evidence>
<name>A0A4C1VN85_EUMVA</name>
<dbReference type="Proteomes" id="UP000299102">
    <property type="component" value="Unassembled WGS sequence"/>
</dbReference>
<evidence type="ECO:0000313" key="1">
    <source>
        <dbReference type="EMBL" id="GBP40141.1"/>
    </source>
</evidence>
<gene>
    <name evidence="1" type="ORF">EVAR_20282_1</name>
</gene>